<accession>A0A811VGB1</accession>
<gene>
    <name evidence="1" type="ORF">CCAP1982_LOCUS22030</name>
</gene>
<comment type="caution">
    <text evidence="1">The sequence shown here is derived from an EMBL/GenBank/DDBJ whole genome shotgun (WGS) entry which is preliminary data.</text>
</comment>
<keyword evidence="2" id="KW-1185">Reference proteome</keyword>
<dbReference type="Proteomes" id="UP000606786">
    <property type="component" value="Unassembled WGS sequence"/>
</dbReference>
<protein>
    <submittedName>
        <fullName evidence="1">(Mediterranean fruit fly) hypothetical protein</fullName>
    </submittedName>
</protein>
<evidence type="ECO:0000313" key="2">
    <source>
        <dbReference type="Proteomes" id="UP000606786"/>
    </source>
</evidence>
<dbReference type="EMBL" id="CAJHJT010000056">
    <property type="protein sequence ID" value="CAD7014024.1"/>
    <property type="molecule type" value="Genomic_DNA"/>
</dbReference>
<name>A0A811VGB1_CERCA</name>
<sequence>MPNNCRNRNSCLLPRQAWKEEGEKNATESGGKTREWKICSKRGEMVVIIIGGTRDNNTVPLPTETTTTTTKTVKTTTPLTIAKIIKKASTSTVNAAVAVAAAAAASRSRGNLGECEAGCERQCRNSDEFKGEDGTHLNEQSNERLSNRRTLRVEKRDVPAKRLTDEMPV</sequence>
<reference evidence="1" key="1">
    <citation type="submission" date="2020-11" db="EMBL/GenBank/DDBJ databases">
        <authorList>
            <person name="Whitehead M."/>
        </authorList>
    </citation>
    <scope>NUCLEOTIDE SEQUENCE</scope>
    <source>
        <strain evidence="1">EGII</strain>
    </source>
</reference>
<proteinExistence type="predicted"/>
<evidence type="ECO:0000313" key="1">
    <source>
        <dbReference type="EMBL" id="CAD7014024.1"/>
    </source>
</evidence>
<dbReference type="AlphaFoldDB" id="A0A811VGB1"/>
<organism evidence="1 2">
    <name type="scientific">Ceratitis capitata</name>
    <name type="common">Mediterranean fruit fly</name>
    <name type="synonym">Tephritis capitata</name>
    <dbReference type="NCBI Taxonomy" id="7213"/>
    <lineage>
        <taxon>Eukaryota</taxon>
        <taxon>Metazoa</taxon>
        <taxon>Ecdysozoa</taxon>
        <taxon>Arthropoda</taxon>
        <taxon>Hexapoda</taxon>
        <taxon>Insecta</taxon>
        <taxon>Pterygota</taxon>
        <taxon>Neoptera</taxon>
        <taxon>Endopterygota</taxon>
        <taxon>Diptera</taxon>
        <taxon>Brachycera</taxon>
        <taxon>Muscomorpha</taxon>
        <taxon>Tephritoidea</taxon>
        <taxon>Tephritidae</taxon>
        <taxon>Ceratitis</taxon>
        <taxon>Ceratitis</taxon>
    </lineage>
</organism>